<evidence type="ECO:0000313" key="5">
    <source>
        <dbReference type="Proteomes" id="UP001237642"/>
    </source>
</evidence>
<dbReference type="GO" id="GO:0098542">
    <property type="term" value="P:defense response to other organism"/>
    <property type="evidence" value="ECO:0007669"/>
    <property type="project" value="TreeGrafter"/>
</dbReference>
<dbReference type="InterPro" id="IPR036388">
    <property type="entry name" value="WH-like_DNA-bd_sf"/>
</dbReference>
<organism evidence="4 5">
    <name type="scientific">Heracleum sosnowskyi</name>
    <dbReference type="NCBI Taxonomy" id="360622"/>
    <lineage>
        <taxon>Eukaryota</taxon>
        <taxon>Viridiplantae</taxon>
        <taxon>Streptophyta</taxon>
        <taxon>Embryophyta</taxon>
        <taxon>Tracheophyta</taxon>
        <taxon>Spermatophyta</taxon>
        <taxon>Magnoliopsida</taxon>
        <taxon>eudicotyledons</taxon>
        <taxon>Gunneridae</taxon>
        <taxon>Pentapetalae</taxon>
        <taxon>asterids</taxon>
        <taxon>campanulids</taxon>
        <taxon>Apiales</taxon>
        <taxon>Apiaceae</taxon>
        <taxon>Apioideae</taxon>
        <taxon>apioid superclade</taxon>
        <taxon>Tordylieae</taxon>
        <taxon>Tordyliinae</taxon>
        <taxon>Heracleum</taxon>
    </lineage>
</organism>
<protein>
    <recommendedName>
        <fullName evidence="3">Disease resistance protein winged helix domain-containing protein</fullName>
    </recommendedName>
</protein>
<evidence type="ECO:0000256" key="1">
    <source>
        <dbReference type="ARBA" id="ARBA00008894"/>
    </source>
</evidence>
<feature type="domain" description="Disease resistance protein winged helix" evidence="3">
    <location>
        <begin position="68"/>
        <end position="115"/>
    </location>
</feature>
<dbReference type="Gene3D" id="1.10.10.10">
    <property type="entry name" value="Winged helix-like DNA-binding domain superfamily/Winged helix DNA-binding domain"/>
    <property type="match status" value="1"/>
</dbReference>
<accession>A0AAD8M9D6</accession>
<keyword evidence="2" id="KW-0547">Nucleotide-binding</keyword>
<proteinExistence type="inferred from homology"/>
<sequence>MVKRCGVLPQAIKTLGGLLYSKKTEQEWLQIQNSEIWNSEGVLSSLRLSYDNLPYSSLKRCFAYCSVIPKDSYVYKDELIQIWMALGFLIEDSNALIEDTGNQYFNILLWNSLLQDTE</sequence>
<dbReference type="InterPro" id="IPR058922">
    <property type="entry name" value="WHD_DRP"/>
</dbReference>
<dbReference type="GO" id="GO:0043531">
    <property type="term" value="F:ADP binding"/>
    <property type="evidence" value="ECO:0007669"/>
    <property type="project" value="InterPro"/>
</dbReference>
<comment type="caution">
    <text evidence="4">The sequence shown here is derived from an EMBL/GenBank/DDBJ whole genome shotgun (WGS) entry which is preliminary data.</text>
</comment>
<evidence type="ECO:0000259" key="3">
    <source>
        <dbReference type="Pfam" id="PF23559"/>
    </source>
</evidence>
<dbReference type="PANTHER" id="PTHR23155:SF1205">
    <property type="entry name" value="DISEASE RESISTANCE PROTEIN RPM1"/>
    <property type="match status" value="1"/>
</dbReference>
<name>A0AAD8M9D6_9APIA</name>
<dbReference type="AlphaFoldDB" id="A0AAD8M9D6"/>
<evidence type="ECO:0000256" key="2">
    <source>
        <dbReference type="ARBA" id="ARBA00022741"/>
    </source>
</evidence>
<dbReference type="PANTHER" id="PTHR23155">
    <property type="entry name" value="DISEASE RESISTANCE PROTEIN RP"/>
    <property type="match status" value="1"/>
</dbReference>
<dbReference type="Pfam" id="PF23559">
    <property type="entry name" value="WHD_DRP"/>
    <property type="match status" value="1"/>
</dbReference>
<dbReference type="SUPFAM" id="SSF52540">
    <property type="entry name" value="P-loop containing nucleoside triphosphate hydrolases"/>
    <property type="match status" value="1"/>
</dbReference>
<keyword evidence="5" id="KW-1185">Reference proteome</keyword>
<reference evidence="4" key="2">
    <citation type="submission" date="2023-05" db="EMBL/GenBank/DDBJ databases">
        <authorList>
            <person name="Schelkunov M.I."/>
        </authorList>
    </citation>
    <scope>NUCLEOTIDE SEQUENCE</scope>
    <source>
        <strain evidence="4">Hsosn_3</strain>
        <tissue evidence="4">Leaf</tissue>
    </source>
</reference>
<comment type="similarity">
    <text evidence="1">Belongs to the disease resistance NB-LRR family.</text>
</comment>
<dbReference type="EMBL" id="JAUIZM010000009">
    <property type="protein sequence ID" value="KAK1364427.1"/>
    <property type="molecule type" value="Genomic_DNA"/>
</dbReference>
<dbReference type="InterPro" id="IPR027417">
    <property type="entry name" value="P-loop_NTPase"/>
</dbReference>
<evidence type="ECO:0000313" key="4">
    <source>
        <dbReference type="EMBL" id="KAK1364427.1"/>
    </source>
</evidence>
<dbReference type="InterPro" id="IPR044974">
    <property type="entry name" value="Disease_R_plants"/>
</dbReference>
<dbReference type="Proteomes" id="UP001237642">
    <property type="component" value="Unassembled WGS sequence"/>
</dbReference>
<reference evidence="4" key="1">
    <citation type="submission" date="2023-02" db="EMBL/GenBank/DDBJ databases">
        <title>Genome of toxic invasive species Heracleum sosnowskyi carries increased number of genes despite the absence of recent whole-genome duplications.</title>
        <authorList>
            <person name="Schelkunov M."/>
            <person name="Shtratnikova V."/>
            <person name="Makarenko M."/>
            <person name="Klepikova A."/>
            <person name="Omelchenko D."/>
            <person name="Novikova G."/>
            <person name="Obukhova E."/>
            <person name="Bogdanov V."/>
            <person name="Penin A."/>
            <person name="Logacheva M."/>
        </authorList>
    </citation>
    <scope>NUCLEOTIDE SEQUENCE</scope>
    <source>
        <strain evidence="4">Hsosn_3</strain>
        <tissue evidence="4">Leaf</tissue>
    </source>
</reference>
<gene>
    <name evidence="4" type="ORF">POM88_039988</name>
</gene>